<dbReference type="PANTHER" id="PTHR34980">
    <property type="entry name" value="INNER MEMBRANE PROTEIN-RELATED-RELATED"/>
    <property type="match status" value="1"/>
</dbReference>
<evidence type="ECO:0000313" key="1">
    <source>
        <dbReference type="EMBL" id="KJY60072.1"/>
    </source>
</evidence>
<comment type="caution">
    <text evidence="1">The sequence shown here is derived from an EMBL/GenBank/DDBJ whole genome shotgun (WGS) entry which is preliminary data.</text>
</comment>
<gene>
    <name evidence="1" type="ORF">JF72_13820</name>
</gene>
<dbReference type="EMBL" id="JXLG01000010">
    <property type="protein sequence ID" value="KJY60072.1"/>
    <property type="molecule type" value="Genomic_DNA"/>
</dbReference>
<proteinExistence type="predicted"/>
<dbReference type="STRING" id="303541.JF72_13820"/>
<dbReference type="GO" id="GO:0005886">
    <property type="term" value="C:plasma membrane"/>
    <property type="evidence" value="ECO:0007669"/>
    <property type="project" value="TreeGrafter"/>
</dbReference>
<protein>
    <submittedName>
        <fullName evidence="1">Integral membrane protein</fullName>
    </submittedName>
</protein>
<dbReference type="AlphaFoldDB" id="A0A0F4LMK6"/>
<dbReference type="InterPro" id="IPR008523">
    <property type="entry name" value="DUF805"/>
</dbReference>
<dbReference type="GeneID" id="78161039"/>
<reference evidence="1 2" key="1">
    <citation type="submission" date="2015-01" db="EMBL/GenBank/DDBJ databases">
        <title>Comparative genomics of the lactic acid bacteria isolated from the honey bee gut.</title>
        <authorList>
            <person name="Ellegaard K.M."/>
            <person name="Tamarit D."/>
            <person name="Javelind E."/>
            <person name="Olofsson T."/>
            <person name="Andersson S.G."/>
            <person name="Vasquez A."/>
        </authorList>
    </citation>
    <scope>NUCLEOTIDE SEQUENCE [LARGE SCALE GENOMIC DNA]</scope>
    <source>
        <strain evidence="1 2">Hma11</strain>
    </source>
</reference>
<dbReference type="KEGG" id="lapi:DKL56_07570"/>
<dbReference type="Pfam" id="PF05656">
    <property type="entry name" value="DUF805"/>
    <property type="match status" value="1"/>
</dbReference>
<organism evidence="1 2">
    <name type="scientific">Lactobacillus apis</name>
    <dbReference type="NCBI Taxonomy" id="303541"/>
    <lineage>
        <taxon>Bacteria</taxon>
        <taxon>Bacillati</taxon>
        <taxon>Bacillota</taxon>
        <taxon>Bacilli</taxon>
        <taxon>Lactobacillales</taxon>
        <taxon>Lactobacillaceae</taxon>
        <taxon>Lactobacillus</taxon>
    </lineage>
</organism>
<evidence type="ECO:0000313" key="2">
    <source>
        <dbReference type="Proteomes" id="UP000033682"/>
    </source>
</evidence>
<dbReference type="HOGENOM" id="CLU_093674_3_2_9"/>
<dbReference type="PATRIC" id="fig|303541.3.peg.1554"/>
<keyword evidence="2" id="KW-1185">Reference proteome</keyword>
<accession>A0A0F4LMK6</accession>
<dbReference type="PANTHER" id="PTHR34980:SF2">
    <property type="entry name" value="INNER MEMBRANE PROTEIN YHAH-RELATED"/>
    <property type="match status" value="1"/>
</dbReference>
<sequence length="121" mass="14167">MIKAYKKFWSNIFNFSGVASRGEYWIPVIINYILGFILMALVQQILGHSIEDIYTWGDWSAKTGSLIISFIVWLATLSLRFRRLHDSNHSGWWILINILPFIGQLWFIILMLLPSKANNYE</sequence>
<name>A0A0F4LMK6_9LACO</name>
<dbReference type="RefSeq" id="WP_046307992.1">
    <property type="nucleotide sequence ID" value="NZ_CP029476.1"/>
</dbReference>
<dbReference type="Proteomes" id="UP000033682">
    <property type="component" value="Unassembled WGS sequence"/>
</dbReference>